<organism evidence="1 2">
    <name type="scientific">Desulfosporosinus hippei DSM 8344</name>
    <dbReference type="NCBI Taxonomy" id="1121419"/>
    <lineage>
        <taxon>Bacteria</taxon>
        <taxon>Bacillati</taxon>
        <taxon>Bacillota</taxon>
        <taxon>Clostridia</taxon>
        <taxon>Eubacteriales</taxon>
        <taxon>Desulfitobacteriaceae</taxon>
        <taxon>Desulfosporosinus</taxon>
    </lineage>
</organism>
<keyword evidence="2" id="KW-1185">Reference proteome</keyword>
<dbReference type="InterPro" id="IPR022551">
    <property type="entry name" value="BrxC"/>
</dbReference>
<dbReference type="Gene3D" id="3.40.30.10">
    <property type="entry name" value="Glutaredoxin"/>
    <property type="match status" value="1"/>
</dbReference>
<dbReference type="EMBL" id="FNCP01000008">
    <property type="protein sequence ID" value="SDG95065.1"/>
    <property type="molecule type" value="Genomic_DNA"/>
</dbReference>
<reference evidence="2" key="1">
    <citation type="submission" date="2016-10" db="EMBL/GenBank/DDBJ databases">
        <authorList>
            <person name="Varghese N."/>
            <person name="Submissions S."/>
        </authorList>
    </citation>
    <scope>NUCLEOTIDE SEQUENCE [LARGE SCALE GENOMIC DNA]</scope>
    <source>
        <strain evidence="2">DSM 8344</strain>
    </source>
</reference>
<accession>A0A1G7YFF8</accession>
<dbReference type="STRING" id="1121419.SAMN05443529_10837"/>
<protein>
    <submittedName>
        <fullName evidence="1">Bacillithiol system protein YtxJ</fullName>
    </submittedName>
</protein>
<dbReference type="RefSeq" id="WP_092332338.1">
    <property type="nucleotide sequence ID" value="NZ_FNCP01000008.1"/>
</dbReference>
<dbReference type="OrthoDB" id="677051at2"/>
<name>A0A1G7YFF8_9FIRM</name>
<sequence>MAEFREISSVEEFEGILVESQLRKVFIFKHSTTCPISARAWVEVQEFIRESNNEVLVVMIKVIESRSTSNFVAEKMTVKHQSPQALLISQGQVLWHASHQTVTQTNLTKALEGQNLPYNFMG</sequence>
<dbReference type="AlphaFoldDB" id="A0A1G7YFF8"/>
<proteinExistence type="predicted"/>
<evidence type="ECO:0000313" key="2">
    <source>
        <dbReference type="Proteomes" id="UP000198656"/>
    </source>
</evidence>
<gene>
    <name evidence="1" type="ORF">SAMN05443529_10837</name>
</gene>
<dbReference type="Pfam" id="PF11009">
    <property type="entry name" value="BrxC"/>
    <property type="match status" value="1"/>
</dbReference>
<dbReference type="NCBIfam" id="TIGR04019">
    <property type="entry name" value="B_thiol_YtxJ"/>
    <property type="match status" value="1"/>
</dbReference>
<dbReference type="Proteomes" id="UP000198656">
    <property type="component" value="Unassembled WGS sequence"/>
</dbReference>
<evidence type="ECO:0000313" key="1">
    <source>
        <dbReference type="EMBL" id="SDG95065.1"/>
    </source>
</evidence>